<proteinExistence type="inferred from homology"/>
<name>A0A8D5A142_9FIRM</name>
<keyword evidence="5 12" id="KW-0808">Transferase</keyword>
<evidence type="ECO:0000256" key="10">
    <source>
        <dbReference type="ARBA" id="ARBA00022842"/>
    </source>
</evidence>
<evidence type="ECO:0000256" key="6">
    <source>
        <dbReference type="ARBA" id="ARBA00022723"/>
    </source>
</evidence>
<keyword evidence="7 12" id="KW-0547">Nucleotide-binding</keyword>
<dbReference type="AlphaFoldDB" id="A0A8D5A142"/>
<dbReference type="Pfam" id="PF00334">
    <property type="entry name" value="NDK"/>
    <property type="match status" value="1"/>
</dbReference>
<dbReference type="PROSITE" id="PS00469">
    <property type="entry name" value="NDPK"/>
    <property type="match status" value="1"/>
</dbReference>
<dbReference type="PROSITE" id="PS51374">
    <property type="entry name" value="NDPK_LIKE"/>
    <property type="match status" value="1"/>
</dbReference>
<dbReference type="RefSeq" id="WP_108849721.1">
    <property type="nucleotide sequence ID" value="NZ_AP019697.1"/>
</dbReference>
<feature type="binding site" evidence="12 13">
    <location>
        <position position="12"/>
    </location>
    <ligand>
        <name>ATP</name>
        <dbReference type="ChEBI" id="CHEBI:30616"/>
    </ligand>
</feature>
<keyword evidence="9 12" id="KW-0067">ATP-binding</keyword>
<evidence type="ECO:0000256" key="7">
    <source>
        <dbReference type="ARBA" id="ARBA00022741"/>
    </source>
</evidence>
<dbReference type="InterPro" id="IPR034907">
    <property type="entry name" value="NDK-like_dom"/>
</dbReference>
<evidence type="ECO:0000256" key="3">
    <source>
        <dbReference type="ARBA" id="ARBA00012966"/>
    </source>
</evidence>
<evidence type="ECO:0000256" key="8">
    <source>
        <dbReference type="ARBA" id="ARBA00022777"/>
    </source>
</evidence>
<evidence type="ECO:0000256" key="13">
    <source>
        <dbReference type="PROSITE-ProRule" id="PRU00706"/>
    </source>
</evidence>
<evidence type="ECO:0000259" key="16">
    <source>
        <dbReference type="SMART" id="SM00562"/>
    </source>
</evidence>
<dbReference type="GO" id="GO:0004550">
    <property type="term" value="F:nucleoside diphosphate kinase activity"/>
    <property type="evidence" value="ECO:0007669"/>
    <property type="project" value="UniProtKB-UniRule"/>
</dbReference>
<dbReference type="PANTHER" id="PTHR11349">
    <property type="entry name" value="NUCLEOSIDE DIPHOSPHATE KINASE"/>
    <property type="match status" value="1"/>
</dbReference>
<dbReference type="OrthoDB" id="9801161at2"/>
<dbReference type="InterPro" id="IPR036850">
    <property type="entry name" value="NDK-like_dom_sf"/>
</dbReference>
<evidence type="ECO:0000256" key="14">
    <source>
        <dbReference type="RuleBase" id="RU004011"/>
    </source>
</evidence>
<feature type="binding site" evidence="12 13">
    <location>
        <position position="88"/>
    </location>
    <ligand>
        <name>ATP</name>
        <dbReference type="ChEBI" id="CHEBI:30616"/>
    </ligand>
</feature>
<evidence type="ECO:0000256" key="4">
    <source>
        <dbReference type="ARBA" id="ARBA00017632"/>
    </source>
</evidence>
<keyword evidence="8 12" id="KW-0418">Kinase</keyword>
<dbReference type="GO" id="GO:0005524">
    <property type="term" value="F:ATP binding"/>
    <property type="evidence" value="ECO:0007669"/>
    <property type="project" value="UniProtKB-UniRule"/>
</dbReference>
<keyword evidence="18" id="KW-1185">Reference proteome</keyword>
<dbReference type="SMART" id="SM00562">
    <property type="entry name" value="NDK"/>
    <property type="match status" value="1"/>
</dbReference>
<dbReference type="HAMAP" id="MF_00451">
    <property type="entry name" value="NDP_kinase"/>
    <property type="match status" value="1"/>
</dbReference>
<feature type="binding site" evidence="12 13">
    <location>
        <position position="60"/>
    </location>
    <ligand>
        <name>ATP</name>
        <dbReference type="ChEBI" id="CHEBI:30616"/>
    </ligand>
</feature>
<accession>A0A8D5A142</accession>
<reference evidence="18" key="1">
    <citation type="submission" date="2019-05" db="EMBL/GenBank/DDBJ databases">
        <title>Complete genome sequencing of Dialister sp. strain 5BBH33.</title>
        <authorList>
            <person name="Sakamoto M."/>
            <person name="Murakami T."/>
            <person name="Mori H."/>
        </authorList>
    </citation>
    <scope>NUCLEOTIDE SEQUENCE [LARGE SCALE GENOMIC DNA]</scope>
    <source>
        <strain evidence="18">5BBH33</strain>
    </source>
</reference>
<feature type="binding site" evidence="12 13">
    <location>
        <position position="94"/>
    </location>
    <ligand>
        <name>ATP</name>
        <dbReference type="ChEBI" id="CHEBI:30616"/>
    </ligand>
</feature>
<dbReference type="GeneID" id="92716175"/>
<protein>
    <recommendedName>
        <fullName evidence="4 12">Nucleoside diphosphate kinase</fullName>
        <shortName evidence="12">NDK</shortName>
        <shortName evidence="12">NDP kinase</shortName>
        <ecNumber evidence="3 12">2.7.4.6</ecNumber>
    </recommendedName>
    <alternativeName>
        <fullName evidence="12">Nucleoside-2-P kinase</fullName>
    </alternativeName>
</protein>
<keyword evidence="11 12" id="KW-0546">Nucleotide metabolism</keyword>
<dbReference type="PRINTS" id="PR01243">
    <property type="entry name" value="NUCDPKINASE"/>
</dbReference>
<dbReference type="Proteomes" id="UP000320585">
    <property type="component" value="Chromosome"/>
</dbReference>
<evidence type="ECO:0000256" key="11">
    <source>
        <dbReference type="ARBA" id="ARBA00023080"/>
    </source>
</evidence>
<dbReference type="InterPro" id="IPR023005">
    <property type="entry name" value="Nucleoside_diP_kinase_AS"/>
</dbReference>
<dbReference type="GO" id="GO:0046872">
    <property type="term" value="F:metal ion binding"/>
    <property type="evidence" value="ECO:0007669"/>
    <property type="project" value="UniProtKB-KW"/>
</dbReference>
<dbReference type="FunFam" id="3.30.70.141:FF:000003">
    <property type="entry name" value="Nucleoside diphosphate kinase"/>
    <property type="match status" value="1"/>
</dbReference>
<comment type="subunit">
    <text evidence="12">Homotetramer.</text>
</comment>
<evidence type="ECO:0000256" key="15">
    <source>
        <dbReference type="RuleBase" id="RU004013"/>
    </source>
</evidence>
<comment type="similarity">
    <text evidence="2 12 13 14">Belongs to the NDK family.</text>
</comment>
<dbReference type="GO" id="GO:0005737">
    <property type="term" value="C:cytoplasm"/>
    <property type="evidence" value="ECO:0007669"/>
    <property type="project" value="UniProtKB-SubCell"/>
</dbReference>
<evidence type="ECO:0000256" key="1">
    <source>
        <dbReference type="ARBA" id="ARBA00001946"/>
    </source>
</evidence>
<dbReference type="EMBL" id="AP019697">
    <property type="protein sequence ID" value="BBK25028.1"/>
    <property type="molecule type" value="Genomic_DNA"/>
</dbReference>
<evidence type="ECO:0000256" key="12">
    <source>
        <dbReference type="HAMAP-Rule" id="MF_00451"/>
    </source>
</evidence>
<gene>
    <name evidence="12 17" type="primary">ndk</name>
    <name evidence="17" type="ORF">Dia5BBH33_09630</name>
</gene>
<sequence length="139" mass="15250">MSAIEKTLVLVKPDGVKKHICGEVISRFERKGLEVEAIKMIQVPEELAKKHYEEHEGKGFFKDLIAFITSGPVLVMVIKGENAVAAVRQINGATDPLKAVPGSIRGDFATSIDENVVHASDAPETAEREIGLWFPELKK</sequence>
<organism evidence="17 18">
    <name type="scientific">Dialister hominis</name>
    <dbReference type="NCBI Taxonomy" id="2582419"/>
    <lineage>
        <taxon>Bacteria</taxon>
        <taxon>Bacillati</taxon>
        <taxon>Bacillota</taxon>
        <taxon>Negativicutes</taxon>
        <taxon>Veillonellales</taxon>
        <taxon>Veillonellaceae</taxon>
        <taxon>Dialister</taxon>
    </lineage>
</organism>
<feature type="domain" description="Nucleoside diphosphate kinase-like" evidence="16">
    <location>
        <begin position="4"/>
        <end position="137"/>
    </location>
</feature>
<dbReference type="GO" id="GO:0006183">
    <property type="term" value="P:GTP biosynthetic process"/>
    <property type="evidence" value="ECO:0007669"/>
    <property type="project" value="UniProtKB-UniRule"/>
</dbReference>
<dbReference type="InterPro" id="IPR001564">
    <property type="entry name" value="Nucleoside_diP_kinase"/>
</dbReference>
<keyword evidence="10 12" id="KW-0460">Magnesium</keyword>
<keyword evidence="12" id="KW-0597">Phosphoprotein</keyword>
<keyword evidence="12" id="KW-0963">Cytoplasm</keyword>
<dbReference type="KEGG" id="dho:Dia5BBH33_09630"/>
<comment type="cofactor">
    <cofactor evidence="1 12">
        <name>Mg(2+)</name>
        <dbReference type="ChEBI" id="CHEBI:18420"/>
    </cofactor>
</comment>
<dbReference type="SUPFAM" id="SSF54919">
    <property type="entry name" value="Nucleoside diphosphate kinase, NDK"/>
    <property type="match status" value="1"/>
</dbReference>
<dbReference type="GO" id="GO:0006241">
    <property type="term" value="P:CTP biosynthetic process"/>
    <property type="evidence" value="ECO:0007669"/>
    <property type="project" value="UniProtKB-UniRule"/>
</dbReference>
<evidence type="ECO:0000313" key="18">
    <source>
        <dbReference type="Proteomes" id="UP000320585"/>
    </source>
</evidence>
<evidence type="ECO:0000256" key="2">
    <source>
        <dbReference type="ARBA" id="ARBA00008142"/>
    </source>
</evidence>
<dbReference type="CDD" id="cd04413">
    <property type="entry name" value="NDPk_I"/>
    <property type="match status" value="1"/>
</dbReference>
<comment type="function">
    <text evidence="12">Major role in the synthesis of nucleoside triphosphates other than ATP. The ATP gamma phosphate is transferred to the NDP beta phosphate via a ping-pong mechanism, using a phosphorylated active-site intermediate.</text>
</comment>
<feature type="binding site" evidence="12 13">
    <location>
        <position position="115"/>
    </location>
    <ligand>
        <name>ATP</name>
        <dbReference type="ChEBI" id="CHEBI:30616"/>
    </ligand>
</feature>
<dbReference type="NCBIfam" id="NF001908">
    <property type="entry name" value="PRK00668.1"/>
    <property type="match status" value="1"/>
</dbReference>
<comment type="catalytic activity">
    <reaction evidence="12">
        <text>a ribonucleoside 5'-diphosphate + ATP = a ribonucleoside 5'-triphosphate + ADP</text>
        <dbReference type="Rhea" id="RHEA:18113"/>
        <dbReference type="ChEBI" id="CHEBI:30616"/>
        <dbReference type="ChEBI" id="CHEBI:57930"/>
        <dbReference type="ChEBI" id="CHEBI:61557"/>
        <dbReference type="ChEBI" id="CHEBI:456216"/>
        <dbReference type="EC" id="2.7.4.6"/>
    </reaction>
</comment>
<keyword evidence="6 12" id="KW-0479">Metal-binding</keyword>
<evidence type="ECO:0000256" key="9">
    <source>
        <dbReference type="ARBA" id="ARBA00022840"/>
    </source>
</evidence>
<evidence type="ECO:0000313" key="17">
    <source>
        <dbReference type="EMBL" id="BBK25028.1"/>
    </source>
</evidence>
<comment type="catalytic activity">
    <reaction evidence="12 15">
        <text>a 2'-deoxyribonucleoside 5'-diphosphate + ATP = a 2'-deoxyribonucleoside 5'-triphosphate + ADP</text>
        <dbReference type="Rhea" id="RHEA:44640"/>
        <dbReference type="ChEBI" id="CHEBI:30616"/>
        <dbReference type="ChEBI" id="CHEBI:61560"/>
        <dbReference type="ChEBI" id="CHEBI:73316"/>
        <dbReference type="ChEBI" id="CHEBI:456216"/>
        <dbReference type="EC" id="2.7.4.6"/>
    </reaction>
</comment>
<comment type="subcellular location">
    <subcellularLocation>
        <location evidence="12">Cytoplasm</location>
    </subcellularLocation>
</comment>
<feature type="active site" description="Pros-phosphohistidine intermediate" evidence="12 13">
    <location>
        <position position="118"/>
    </location>
</feature>
<dbReference type="GO" id="GO:0006228">
    <property type="term" value="P:UTP biosynthetic process"/>
    <property type="evidence" value="ECO:0007669"/>
    <property type="project" value="UniProtKB-UniRule"/>
</dbReference>
<dbReference type="Gene3D" id="3.30.70.141">
    <property type="entry name" value="Nucleoside diphosphate kinase-like domain"/>
    <property type="match status" value="1"/>
</dbReference>
<feature type="binding site" evidence="12 13">
    <location>
        <position position="105"/>
    </location>
    <ligand>
        <name>ATP</name>
        <dbReference type="ChEBI" id="CHEBI:30616"/>
    </ligand>
</feature>
<dbReference type="EC" id="2.7.4.6" evidence="3 12"/>
<evidence type="ECO:0000256" key="5">
    <source>
        <dbReference type="ARBA" id="ARBA00022679"/>
    </source>
</evidence>